<gene>
    <name evidence="1" type="ORF">SCLCIDRAFT_307342</name>
</gene>
<name>A0A0C2ZS30_9AGAM</name>
<reference evidence="2" key="2">
    <citation type="submission" date="2015-01" db="EMBL/GenBank/DDBJ databases">
        <title>Evolutionary Origins and Diversification of the Mycorrhizal Mutualists.</title>
        <authorList>
            <consortium name="DOE Joint Genome Institute"/>
            <consortium name="Mycorrhizal Genomics Consortium"/>
            <person name="Kohler A."/>
            <person name="Kuo A."/>
            <person name="Nagy L.G."/>
            <person name="Floudas D."/>
            <person name="Copeland A."/>
            <person name="Barry K.W."/>
            <person name="Cichocki N."/>
            <person name="Veneault-Fourrey C."/>
            <person name="LaButti K."/>
            <person name="Lindquist E.A."/>
            <person name="Lipzen A."/>
            <person name="Lundell T."/>
            <person name="Morin E."/>
            <person name="Murat C."/>
            <person name="Riley R."/>
            <person name="Ohm R."/>
            <person name="Sun H."/>
            <person name="Tunlid A."/>
            <person name="Henrissat B."/>
            <person name="Grigoriev I.V."/>
            <person name="Hibbett D.S."/>
            <person name="Martin F."/>
        </authorList>
    </citation>
    <scope>NUCLEOTIDE SEQUENCE [LARGE SCALE GENOMIC DNA]</scope>
    <source>
        <strain evidence="2">Foug A</strain>
    </source>
</reference>
<organism evidence="1 2">
    <name type="scientific">Scleroderma citrinum Foug A</name>
    <dbReference type="NCBI Taxonomy" id="1036808"/>
    <lineage>
        <taxon>Eukaryota</taxon>
        <taxon>Fungi</taxon>
        <taxon>Dikarya</taxon>
        <taxon>Basidiomycota</taxon>
        <taxon>Agaricomycotina</taxon>
        <taxon>Agaricomycetes</taxon>
        <taxon>Agaricomycetidae</taxon>
        <taxon>Boletales</taxon>
        <taxon>Sclerodermatineae</taxon>
        <taxon>Sclerodermataceae</taxon>
        <taxon>Scleroderma</taxon>
    </lineage>
</organism>
<dbReference type="Proteomes" id="UP000053989">
    <property type="component" value="Unassembled WGS sequence"/>
</dbReference>
<dbReference type="AlphaFoldDB" id="A0A0C2ZS30"/>
<dbReference type="InParanoid" id="A0A0C2ZS30"/>
<dbReference type="OrthoDB" id="1368at2759"/>
<sequence length="95" mass="10687">MCLSSKESYCSSAHRRVLFGVSTETSSHARHLSTNGTNEATGSPSYKLWPAENPRHSSVMAQCKRLWHELRGDELPTLVDHALKWLSTMSRISFP</sequence>
<protein>
    <submittedName>
        <fullName evidence="1">Uncharacterized protein</fullName>
    </submittedName>
</protein>
<dbReference type="HOGENOM" id="CLU_2374016_0_0_1"/>
<evidence type="ECO:0000313" key="2">
    <source>
        <dbReference type="Proteomes" id="UP000053989"/>
    </source>
</evidence>
<accession>A0A0C2ZS30</accession>
<reference evidence="1 2" key="1">
    <citation type="submission" date="2014-04" db="EMBL/GenBank/DDBJ databases">
        <authorList>
            <consortium name="DOE Joint Genome Institute"/>
            <person name="Kuo A."/>
            <person name="Kohler A."/>
            <person name="Nagy L.G."/>
            <person name="Floudas D."/>
            <person name="Copeland A."/>
            <person name="Barry K.W."/>
            <person name="Cichocki N."/>
            <person name="Veneault-Fourrey C."/>
            <person name="LaButti K."/>
            <person name="Lindquist E.A."/>
            <person name="Lipzen A."/>
            <person name="Lundell T."/>
            <person name="Morin E."/>
            <person name="Murat C."/>
            <person name="Sun H."/>
            <person name="Tunlid A."/>
            <person name="Henrissat B."/>
            <person name="Grigoriev I.V."/>
            <person name="Hibbett D.S."/>
            <person name="Martin F."/>
            <person name="Nordberg H.P."/>
            <person name="Cantor M.N."/>
            <person name="Hua S.X."/>
        </authorList>
    </citation>
    <scope>NUCLEOTIDE SEQUENCE [LARGE SCALE GENOMIC DNA]</scope>
    <source>
        <strain evidence="1 2">Foug A</strain>
    </source>
</reference>
<dbReference type="EMBL" id="KN822136">
    <property type="protein sequence ID" value="KIM55387.1"/>
    <property type="molecule type" value="Genomic_DNA"/>
</dbReference>
<proteinExistence type="predicted"/>
<keyword evidence="2" id="KW-1185">Reference proteome</keyword>
<evidence type="ECO:0000313" key="1">
    <source>
        <dbReference type="EMBL" id="KIM55387.1"/>
    </source>
</evidence>